<dbReference type="InterPro" id="IPR008503">
    <property type="entry name" value="Asp_endopeptidase"/>
</dbReference>
<dbReference type="InterPro" id="IPR021109">
    <property type="entry name" value="Peptidase_aspartic_dom_sf"/>
</dbReference>
<evidence type="ECO:0000259" key="1">
    <source>
        <dbReference type="Pfam" id="PF05618"/>
    </source>
</evidence>
<dbReference type="EMBL" id="CP027860">
    <property type="protein sequence ID" value="AVP97023.1"/>
    <property type="molecule type" value="Genomic_DNA"/>
</dbReference>
<dbReference type="GO" id="GO:0008233">
    <property type="term" value="F:peptidase activity"/>
    <property type="evidence" value="ECO:0007669"/>
    <property type="project" value="UniProtKB-KW"/>
</dbReference>
<dbReference type="KEGG" id="xba:C7S18_07375"/>
<protein>
    <submittedName>
        <fullName evidence="2">ATP-dependent zinc protease</fullName>
    </submittedName>
</protein>
<dbReference type="OrthoDB" id="9782977at2"/>
<sequence length="150" mass="17002">MADDKIILGWREWVGLPALELEQIRAKLDTGARSSSLHVEQSEEYVEAGVLWVRFAIDPVAKRDRTRTWFAAPILDKREVTDSGGNRTLRPFIKTPICIAGQTYEIEINLTNRREMLFPMLLGRTALVPRIMVDPALSYTLGNFDPEAMA</sequence>
<feature type="domain" description="Retropepsin-like aspartic endopeptidase" evidence="1">
    <location>
        <begin position="7"/>
        <end position="140"/>
    </location>
</feature>
<evidence type="ECO:0000313" key="2">
    <source>
        <dbReference type="EMBL" id="AVP97023.1"/>
    </source>
</evidence>
<dbReference type="AlphaFoldDB" id="A0A2P1PQA7"/>
<proteinExistence type="predicted"/>
<organism evidence="2 3">
    <name type="scientific">Ahniella affigens</name>
    <dbReference type="NCBI Taxonomy" id="2021234"/>
    <lineage>
        <taxon>Bacteria</taxon>
        <taxon>Pseudomonadati</taxon>
        <taxon>Pseudomonadota</taxon>
        <taxon>Gammaproteobacteria</taxon>
        <taxon>Lysobacterales</taxon>
        <taxon>Rhodanobacteraceae</taxon>
        <taxon>Ahniella</taxon>
    </lineage>
</organism>
<gene>
    <name evidence="2" type="ORF">C7S18_07375</name>
</gene>
<dbReference type="RefSeq" id="WP_106890948.1">
    <property type="nucleotide sequence ID" value="NZ_CP027860.1"/>
</dbReference>
<reference evidence="2 3" key="1">
    <citation type="submission" date="2018-03" db="EMBL/GenBank/DDBJ databases">
        <title>Ahniella affigens gen. nov., sp. nov., a gammaproteobacterium isolated from sandy soil near a stream.</title>
        <authorList>
            <person name="Ko Y."/>
            <person name="Kim J.-H."/>
        </authorList>
    </citation>
    <scope>NUCLEOTIDE SEQUENCE [LARGE SCALE GENOMIC DNA]</scope>
    <source>
        <strain evidence="2 3">D13</strain>
    </source>
</reference>
<accession>A0A2P1PQA7</accession>
<dbReference type="Gene3D" id="2.40.70.10">
    <property type="entry name" value="Acid Proteases"/>
    <property type="match status" value="1"/>
</dbReference>
<keyword evidence="2" id="KW-0378">Hydrolase</keyword>
<dbReference type="GO" id="GO:0006508">
    <property type="term" value="P:proteolysis"/>
    <property type="evidence" value="ECO:0007669"/>
    <property type="project" value="UniProtKB-KW"/>
</dbReference>
<keyword evidence="3" id="KW-1185">Reference proteome</keyword>
<dbReference type="SUPFAM" id="SSF50630">
    <property type="entry name" value="Acid proteases"/>
    <property type="match status" value="1"/>
</dbReference>
<dbReference type="Proteomes" id="UP000241074">
    <property type="component" value="Chromosome"/>
</dbReference>
<evidence type="ECO:0000313" key="3">
    <source>
        <dbReference type="Proteomes" id="UP000241074"/>
    </source>
</evidence>
<dbReference type="Pfam" id="PF05618">
    <property type="entry name" value="Zn_protease"/>
    <property type="match status" value="1"/>
</dbReference>
<dbReference type="PANTHER" id="PTHR38037:SF2">
    <property type="entry name" value="ATP-DEPENDENT ZINC PROTEASE DOMAIN-CONTAINING PROTEIN-RELATED"/>
    <property type="match status" value="1"/>
</dbReference>
<keyword evidence="2" id="KW-0645">Protease</keyword>
<name>A0A2P1PQA7_9GAMM</name>
<reference evidence="2 3" key="2">
    <citation type="submission" date="2018-03" db="EMBL/GenBank/DDBJ databases">
        <authorList>
            <person name="Keele B.F."/>
        </authorList>
    </citation>
    <scope>NUCLEOTIDE SEQUENCE [LARGE SCALE GENOMIC DNA]</scope>
    <source>
        <strain evidence="2 3">D13</strain>
    </source>
</reference>
<dbReference type="PANTHER" id="PTHR38037">
    <property type="entry name" value="ZN_PROTEASE DOMAIN-CONTAINING PROTEIN"/>
    <property type="match status" value="1"/>
</dbReference>